<keyword evidence="3" id="KW-1185">Reference proteome</keyword>
<protein>
    <recommendedName>
        <fullName evidence="1">Phosphatidic acid phosphatase type 2/haloperoxidase domain-containing protein</fullName>
    </recommendedName>
</protein>
<dbReference type="RefSeq" id="WP_248360183.1">
    <property type="nucleotide sequence ID" value="NZ_AP025591.1"/>
</dbReference>
<name>A0ABM7WSP1_9BACT</name>
<dbReference type="PROSITE" id="PS51318">
    <property type="entry name" value="TAT"/>
    <property type="match status" value="1"/>
</dbReference>
<accession>A0ABM7WSP1</accession>
<dbReference type="SUPFAM" id="SSF48317">
    <property type="entry name" value="Acid phosphatase/Vanadium-dependent haloperoxidase"/>
    <property type="match status" value="1"/>
</dbReference>
<evidence type="ECO:0000259" key="1">
    <source>
        <dbReference type="SMART" id="SM00014"/>
    </source>
</evidence>
<gene>
    <name evidence="2" type="ORF">AMOR_14940</name>
</gene>
<evidence type="ECO:0000313" key="2">
    <source>
        <dbReference type="EMBL" id="BDG02498.1"/>
    </source>
</evidence>
<dbReference type="InterPro" id="IPR006311">
    <property type="entry name" value="TAT_signal"/>
</dbReference>
<organism evidence="2 3">
    <name type="scientific">Anaeromyxobacter oryzae</name>
    <dbReference type="NCBI Taxonomy" id="2918170"/>
    <lineage>
        <taxon>Bacteria</taxon>
        <taxon>Pseudomonadati</taxon>
        <taxon>Myxococcota</taxon>
        <taxon>Myxococcia</taxon>
        <taxon>Myxococcales</taxon>
        <taxon>Cystobacterineae</taxon>
        <taxon>Anaeromyxobacteraceae</taxon>
        <taxon>Anaeromyxobacter</taxon>
    </lineage>
</organism>
<dbReference type="InterPro" id="IPR036938">
    <property type="entry name" value="PAP2/HPO_sf"/>
</dbReference>
<dbReference type="Pfam" id="PF01569">
    <property type="entry name" value="PAP2"/>
    <property type="match status" value="1"/>
</dbReference>
<dbReference type="Gene3D" id="1.20.144.10">
    <property type="entry name" value="Phosphatidic acid phosphatase type 2/haloperoxidase"/>
    <property type="match status" value="1"/>
</dbReference>
<reference evidence="3" key="1">
    <citation type="journal article" date="2022" name="Int. J. Syst. Evol. Microbiol.">
        <title>Anaeromyxobacter oryzae sp. nov., Anaeromyxobacter diazotrophicus sp. nov. and Anaeromyxobacter paludicola sp. nov., isolated from paddy soils.</title>
        <authorList>
            <person name="Itoh H."/>
            <person name="Xu Z."/>
            <person name="Mise K."/>
            <person name="Masuda Y."/>
            <person name="Ushijima N."/>
            <person name="Hayakawa C."/>
            <person name="Shiratori Y."/>
            <person name="Senoo K."/>
        </authorList>
    </citation>
    <scope>NUCLEOTIDE SEQUENCE [LARGE SCALE GENOMIC DNA]</scope>
    <source>
        <strain evidence="3">Red232</strain>
    </source>
</reference>
<feature type="domain" description="Phosphatidic acid phosphatase type 2/haloperoxidase" evidence="1">
    <location>
        <begin position="141"/>
        <end position="257"/>
    </location>
</feature>
<dbReference type="PANTHER" id="PTHR14969:SF13">
    <property type="entry name" value="AT30094P"/>
    <property type="match status" value="1"/>
</dbReference>
<proteinExistence type="predicted"/>
<dbReference type="PANTHER" id="PTHR14969">
    <property type="entry name" value="SPHINGOSINE-1-PHOSPHATE PHOSPHOHYDROLASE"/>
    <property type="match status" value="1"/>
</dbReference>
<evidence type="ECO:0000313" key="3">
    <source>
        <dbReference type="Proteomes" id="UP001162891"/>
    </source>
</evidence>
<dbReference type="EMBL" id="AP025591">
    <property type="protein sequence ID" value="BDG02498.1"/>
    <property type="molecule type" value="Genomic_DNA"/>
</dbReference>
<dbReference type="Proteomes" id="UP001162891">
    <property type="component" value="Chromosome"/>
</dbReference>
<sequence>MNLPPAHAIAPRSVALARRPLAGLALALALALALGPARPARAEGVTTSWPSYDLGTDLAVTAVAGGGTLTLLALEQQLAPLHCRWCTPPGFDADVTRALGWSDTTAAATASDVLQVVVGVGVLGNALLDGYRRGDPKLGMVNVLLITEATSIAMLLDTGVKYAVGRARPSVWLGETKESHNGNLSFFSGHTTFAFAIAASSSTLLLSQDAPDAGLATAVSFAGAGLVGYLRIAADAHYLTDVLAGAAVGSLVGWAVPHLFHPSKQAAVQLRPAAGGFALVW</sequence>
<dbReference type="SMART" id="SM00014">
    <property type="entry name" value="acidPPc"/>
    <property type="match status" value="1"/>
</dbReference>
<dbReference type="InterPro" id="IPR000326">
    <property type="entry name" value="PAP2/HPO"/>
</dbReference>